<keyword evidence="4" id="KW-1185">Reference proteome</keyword>
<feature type="transmembrane region" description="Helical" evidence="1">
    <location>
        <begin position="268"/>
        <end position="301"/>
    </location>
</feature>
<feature type="transmembrane region" description="Helical" evidence="1">
    <location>
        <begin position="245"/>
        <end position="262"/>
    </location>
</feature>
<dbReference type="Pfam" id="PF25231">
    <property type="entry name" value="DUF7847"/>
    <property type="match status" value="1"/>
</dbReference>
<protein>
    <submittedName>
        <fullName evidence="3">ABC transporter ATP-binding protein</fullName>
    </submittedName>
</protein>
<feature type="transmembrane region" description="Helical" evidence="1">
    <location>
        <begin position="85"/>
        <end position="104"/>
    </location>
</feature>
<dbReference type="InterPro" id="IPR057169">
    <property type="entry name" value="DUF7847"/>
</dbReference>
<accession>A0A3M8CKZ3</accession>
<feature type="domain" description="DUF7847" evidence="2">
    <location>
        <begin position="95"/>
        <end position="302"/>
    </location>
</feature>
<reference evidence="3 4" key="1">
    <citation type="submission" date="2018-10" db="EMBL/GenBank/DDBJ databases">
        <title>Phylogenomics of Brevibacillus.</title>
        <authorList>
            <person name="Dunlap C."/>
        </authorList>
    </citation>
    <scope>NUCLEOTIDE SEQUENCE [LARGE SCALE GENOMIC DNA]</scope>
    <source>
        <strain evidence="3 4">JCM 12215</strain>
    </source>
</reference>
<keyword evidence="1" id="KW-0812">Transmembrane</keyword>
<feature type="transmembrane region" description="Helical" evidence="1">
    <location>
        <begin position="26"/>
        <end position="47"/>
    </location>
</feature>
<keyword evidence="1" id="KW-1133">Transmembrane helix</keyword>
<proteinExistence type="predicted"/>
<sequence length="340" mass="38083">MNQTPLTPMGVGKLLDRSFSIYRQRFGAFFLLALMVFGPLLLLQDLLLMDFSSMPFLYQDTSGEDFWESLGQRFISSEENVTQNIALLLVYLFIVFPIITLAAYPQLLASSLILTKAAVEGETTGIKAALRQSFSRFWPLVGSTVLYILVIVGIFLAFFVLCGLLFLLFAFSTGESMDTLFSDDSALNPIVVVVFFLVAYFLFIIGVMLVPGFFMLRWGFYLPLVLLKGEGVGLSKSWNLTKGNFWRLFGLYFVVMILYSIFSSGIQFILIGALGASLISSVLQVLFSCLLMPWMLIVYALAYLDLNVRKEGTDLEAMLNQHRPEDTAVATLDKQGEPHE</sequence>
<comment type="caution">
    <text evidence="3">The sequence shown here is derived from an EMBL/GenBank/DDBJ whole genome shotgun (WGS) entry which is preliminary data.</text>
</comment>
<feature type="transmembrane region" description="Helical" evidence="1">
    <location>
        <begin position="190"/>
        <end position="216"/>
    </location>
</feature>
<evidence type="ECO:0000256" key="1">
    <source>
        <dbReference type="SAM" id="Phobius"/>
    </source>
</evidence>
<feature type="transmembrane region" description="Helical" evidence="1">
    <location>
        <begin position="137"/>
        <end position="170"/>
    </location>
</feature>
<dbReference type="RefSeq" id="WP_122907642.1">
    <property type="nucleotide sequence ID" value="NZ_CBCSBE010000008.1"/>
</dbReference>
<dbReference type="Proteomes" id="UP000282028">
    <property type="component" value="Unassembled WGS sequence"/>
</dbReference>
<keyword evidence="1" id="KW-0472">Membrane</keyword>
<evidence type="ECO:0000313" key="4">
    <source>
        <dbReference type="Proteomes" id="UP000282028"/>
    </source>
</evidence>
<dbReference type="OrthoDB" id="2375893at2"/>
<dbReference type="EMBL" id="RHHR01000007">
    <property type="protein sequence ID" value="RNB76432.1"/>
    <property type="molecule type" value="Genomic_DNA"/>
</dbReference>
<dbReference type="GO" id="GO:0005524">
    <property type="term" value="F:ATP binding"/>
    <property type="evidence" value="ECO:0007669"/>
    <property type="project" value="UniProtKB-KW"/>
</dbReference>
<evidence type="ECO:0000313" key="3">
    <source>
        <dbReference type="EMBL" id="RNB76432.1"/>
    </source>
</evidence>
<keyword evidence="3" id="KW-0067">ATP-binding</keyword>
<evidence type="ECO:0000259" key="2">
    <source>
        <dbReference type="Pfam" id="PF25231"/>
    </source>
</evidence>
<gene>
    <name evidence="3" type="ORF">EDM52_03640</name>
</gene>
<organism evidence="3 4">
    <name type="scientific">Brevibacillus invocatus</name>
    <dbReference type="NCBI Taxonomy" id="173959"/>
    <lineage>
        <taxon>Bacteria</taxon>
        <taxon>Bacillati</taxon>
        <taxon>Bacillota</taxon>
        <taxon>Bacilli</taxon>
        <taxon>Bacillales</taxon>
        <taxon>Paenibacillaceae</taxon>
        <taxon>Brevibacillus</taxon>
    </lineage>
</organism>
<keyword evidence="3" id="KW-0547">Nucleotide-binding</keyword>
<name>A0A3M8CKZ3_9BACL</name>
<dbReference type="AlphaFoldDB" id="A0A3M8CKZ3"/>